<protein>
    <submittedName>
        <fullName evidence="1">Uncharacterized protein</fullName>
    </submittedName>
</protein>
<comment type="caution">
    <text evidence="1">The sequence shown here is derived from an EMBL/GenBank/DDBJ whole genome shotgun (WGS) entry which is preliminary data.</text>
</comment>
<sequence length="46" mass="5023">MIILASWQATTPTRGAIRPAPGTHEELLAGNGFYADIYNSQFTLID</sequence>
<dbReference type="AlphaFoldDB" id="C4FCN0"/>
<dbReference type="PATRIC" id="fig|518635.17.peg.1487"/>
<name>C4FCN0_9BIFI</name>
<evidence type="ECO:0000313" key="1">
    <source>
        <dbReference type="EMBL" id="EEP21938.1"/>
    </source>
</evidence>
<dbReference type="Proteomes" id="UP000006408">
    <property type="component" value="Unassembled WGS sequence"/>
</dbReference>
<dbReference type="HOGENOM" id="CLU_3180678_0_0_11"/>
<accession>C4FCN0</accession>
<evidence type="ECO:0000313" key="2">
    <source>
        <dbReference type="Proteomes" id="UP000006408"/>
    </source>
</evidence>
<gene>
    <name evidence="1" type="ORF">BIFANG_02056</name>
</gene>
<organism evidence="1 2">
    <name type="scientific">Bifidobacterium angulatum DSM 20098 = JCM 7096</name>
    <dbReference type="NCBI Taxonomy" id="518635"/>
    <lineage>
        <taxon>Bacteria</taxon>
        <taxon>Bacillati</taxon>
        <taxon>Actinomycetota</taxon>
        <taxon>Actinomycetes</taxon>
        <taxon>Bifidobacteriales</taxon>
        <taxon>Bifidobacteriaceae</taxon>
        <taxon>Bifidobacterium</taxon>
    </lineage>
</organism>
<dbReference type="RefSeq" id="WP_003825014.1">
    <property type="nucleotide sequence ID" value="NZ_GG663535.1"/>
</dbReference>
<keyword evidence="2" id="KW-1185">Reference proteome</keyword>
<reference evidence="1" key="1">
    <citation type="submission" date="2009-04" db="EMBL/GenBank/DDBJ databases">
        <authorList>
            <person name="Weinstock G."/>
            <person name="Sodergren E."/>
            <person name="Clifton S."/>
            <person name="Fulton L."/>
            <person name="Fulton B."/>
            <person name="Courtney L."/>
            <person name="Fronick C."/>
            <person name="Harrison M."/>
            <person name="Strong C."/>
            <person name="Farmer C."/>
            <person name="Delahaunty K."/>
            <person name="Markovic C."/>
            <person name="Hall O."/>
            <person name="Minx P."/>
            <person name="Tomlinson C."/>
            <person name="Mitreva M."/>
            <person name="Nelson J."/>
            <person name="Hou S."/>
            <person name="Wollam A."/>
            <person name="Pepin K.H."/>
            <person name="Johnson M."/>
            <person name="Bhonagiri V."/>
            <person name="Nash W.E."/>
            <person name="Warren W."/>
            <person name="Chinwalla A."/>
            <person name="Mardis E.R."/>
            <person name="Wilson R.K."/>
        </authorList>
    </citation>
    <scope>NUCLEOTIDE SEQUENCE [LARGE SCALE GENOMIC DNA]</scope>
    <source>
        <strain evidence="1">DSM 20098</strain>
    </source>
</reference>
<dbReference type="EMBL" id="ABYS02000001">
    <property type="protein sequence ID" value="EEP21938.1"/>
    <property type="molecule type" value="Genomic_DNA"/>
</dbReference>
<proteinExistence type="predicted"/>
<dbReference type="KEGG" id="bang:BBAG_1411"/>